<proteinExistence type="predicted"/>
<feature type="signal peptide" evidence="1">
    <location>
        <begin position="1"/>
        <end position="25"/>
    </location>
</feature>
<evidence type="ECO:0000313" key="2">
    <source>
        <dbReference type="EMBL" id="KAA4737841.1"/>
    </source>
</evidence>
<protein>
    <recommendedName>
        <fullName evidence="4">NVEALA family protein</fullName>
    </recommendedName>
</protein>
<gene>
    <name evidence="2" type="ORF">F3B44_26915</name>
</gene>
<accession>A0A6L3GKM6</accession>
<name>A0A6L3GKM6_BACFG</name>
<organism evidence="2 3">
    <name type="scientific">Bacteroides fragilis</name>
    <dbReference type="NCBI Taxonomy" id="817"/>
    <lineage>
        <taxon>Bacteria</taxon>
        <taxon>Pseudomonadati</taxon>
        <taxon>Bacteroidota</taxon>
        <taxon>Bacteroidia</taxon>
        <taxon>Bacteroidales</taxon>
        <taxon>Bacteroidaceae</taxon>
        <taxon>Bacteroides</taxon>
    </lineage>
</organism>
<dbReference type="InterPro" id="IPR025905">
    <property type="entry name" value="NVEALA"/>
</dbReference>
<dbReference type="AlphaFoldDB" id="A0A6L3GKM6"/>
<evidence type="ECO:0000256" key="1">
    <source>
        <dbReference type="SAM" id="SignalP"/>
    </source>
</evidence>
<sequence>MMKVKLLFVICLSVFSLCGIYHVQANKEDKNVSTLVLQNIESLAQNEGNSDHGNIDTTLEPYYYQSSRDYWLPGMNGTTEIPCCEKCESKYSGCAKGLARC</sequence>
<dbReference type="EMBL" id="VWEQ01000271">
    <property type="protein sequence ID" value="KAA4737841.1"/>
    <property type="molecule type" value="Genomic_DNA"/>
</dbReference>
<evidence type="ECO:0000313" key="3">
    <source>
        <dbReference type="Proteomes" id="UP000479773"/>
    </source>
</evidence>
<comment type="caution">
    <text evidence="2">The sequence shown here is derived from an EMBL/GenBank/DDBJ whole genome shotgun (WGS) entry which is preliminary data.</text>
</comment>
<dbReference type="Pfam" id="PF14055">
    <property type="entry name" value="NVEALA"/>
    <property type="match status" value="1"/>
</dbReference>
<evidence type="ECO:0008006" key="4">
    <source>
        <dbReference type="Google" id="ProtNLM"/>
    </source>
</evidence>
<feature type="chain" id="PRO_5026648714" description="NVEALA family protein" evidence="1">
    <location>
        <begin position="26"/>
        <end position="101"/>
    </location>
</feature>
<keyword evidence="1" id="KW-0732">Signal</keyword>
<reference evidence="2 3" key="1">
    <citation type="journal article" date="2019" name="Nat. Med.">
        <title>A library of human gut bacterial isolates paired with longitudinal multiomics data enables mechanistic microbiome research.</title>
        <authorList>
            <person name="Poyet M."/>
            <person name="Groussin M."/>
            <person name="Gibbons S.M."/>
            <person name="Avila-Pacheco J."/>
            <person name="Jiang X."/>
            <person name="Kearney S.M."/>
            <person name="Perrotta A.R."/>
            <person name="Berdy B."/>
            <person name="Zhao S."/>
            <person name="Lieberman T.D."/>
            <person name="Swanson P.K."/>
            <person name="Smith M."/>
            <person name="Roesemann S."/>
            <person name="Alexander J.E."/>
            <person name="Rich S.A."/>
            <person name="Livny J."/>
            <person name="Vlamakis H."/>
            <person name="Clish C."/>
            <person name="Bullock K."/>
            <person name="Deik A."/>
            <person name="Scott J."/>
            <person name="Pierce K.A."/>
            <person name="Xavier R.J."/>
            <person name="Alm E.J."/>
        </authorList>
    </citation>
    <scope>NUCLEOTIDE SEQUENCE [LARGE SCALE GENOMIC DNA]</scope>
    <source>
        <strain evidence="2 3">BIOML-A106</strain>
    </source>
</reference>
<dbReference type="Proteomes" id="UP000479773">
    <property type="component" value="Unassembled WGS sequence"/>
</dbReference>